<comment type="caution">
    <text evidence="3">The sequence shown here is derived from an EMBL/GenBank/DDBJ whole genome shotgun (WGS) entry which is preliminary data.</text>
</comment>
<reference evidence="3" key="2">
    <citation type="journal article" date="2020" name="Int. Dairy J.">
        <title>Lactic acid bacterial diversity in Brie cheese focusing on salt concentration and pH of isolation medium and characterisation of halophilic and alkaliphilic lactic acid bacterial isolates.</title>
        <authorList>
            <person name="Unno R."/>
            <person name="Matsutani M."/>
            <person name="Suzuki T."/>
            <person name="Kodama K."/>
            <person name="Matsushita H."/>
            <person name="Yamasato K."/>
            <person name="Koizumi Y."/>
            <person name="Ishikawa M."/>
        </authorList>
    </citation>
    <scope>NUCLEOTIDE SEQUENCE</scope>
    <source>
        <strain evidence="3">7C1</strain>
        <strain evidence="2">8C4</strain>
    </source>
</reference>
<evidence type="ECO:0000259" key="1">
    <source>
        <dbReference type="PROSITE" id="PS51186"/>
    </source>
</evidence>
<dbReference type="InterPro" id="IPR000182">
    <property type="entry name" value="GNAT_dom"/>
</dbReference>
<organism evidence="3 4">
    <name type="scientific">Tetragenococcus koreensis</name>
    <dbReference type="NCBI Taxonomy" id="290335"/>
    <lineage>
        <taxon>Bacteria</taxon>
        <taxon>Bacillati</taxon>
        <taxon>Bacillota</taxon>
        <taxon>Bacilli</taxon>
        <taxon>Lactobacillales</taxon>
        <taxon>Enterococcaceae</taxon>
        <taxon>Tetragenococcus</taxon>
    </lineage>
</organism>
<dbReference type="RefSeq" id="WP_202583500.1">
    <property type="nucleotide sequence ID" value="NZ_BKBO01000004.1"/>
</dbReference>
<dbReference type="EMBL" id="BKBO01000004">
    <property type="protein sequence ID" value="GEQ48541.1"/>
    <property type="molecule type" value="Genomic_DNA"/>
</dbReference>
<accession>A0AAN4UAB8</accession>
<evidence type="ECO:0000313" key="3">
    <source>
        <dbReference type="EMBL" id="GEQ53515.1"/>
    </source>
</evidence>
<name>A0AAN4UAB8_9ENTE</name>
<dbReference type="Proteomes" id="UP000886607">
    <property type="component" value="Unassembled WGS sequence"/>
</dbReference>
<dbReference type="InterPro" id="IPR016181">
    <property type="entry name" value="Acyl_CoA_acyltransferase"/>
</dbReference>
<proteinExistence type="predicted"/>
<dbReference type="AlphaFoldDB" id="A0AAN4UAB8"/>
<gene>
    <name evidence="2" type="ORF">TK11N_03930</name>
    <name evidence="3" type="ORF">TK2N_03590</name>
</gene>
<dbReference type="EMBL" id="BKBQ01000004">
    <property type="protein sequence ID" value="GEQ53515.1"/>
    <property type="molecule type" value="Genomic_DNA"/>
</dbReference>
<sequence>MTADKEDYDEMIDPLTRGDKFFSITKDQELIGFFCVFPKEPTTNEIELGLGMKPELTGKGLGERFVEVIIEYLKGNYSGQVVWLSVADFNQRALKVYEQVGFNYVTEKLQKTNGGEHNFIVMNNVK</sequence>
<keyword evidence="5" id="KW-1185">Reference proteome</keyword>
<evidence type="ECO:0000313" key="5">
    <source>
        <dbReference type="Proteomes" id="UP000886607"/>
    </source>
</evidence>
<dbReference type="Gene3D" id="3.40.630.30">
    <property type="match status" value="1"/>
</dbReference>
<feature type="domain" description="N-acetyltransferase" evidence="1">
    <location>
        <begin position="1"/>
        <end position="126"/>
    </location>
</feature>
<protein>
    <submittedName>
        <fullName evidence="3">N-acetyltransferase</fullName>
    </submittedName>
</protein>
<reference evidence="3" key="1">
    <citation type="submission" date="2019-08" db="EMBL/GenBank/DDBJ databases">
        <authorList>
            <person name="Ishikawa M."/>
            <person name="Suzuki T."/>
            <person name="Matsutani M."/>
        </authorList>
    </citation>
    <scope>NUCLEOTIDE SEQUENCE</scope>
    <source>
        <strain evidence="3">7C1</strain>
        <strain evidence="2">8C4</strain>
    </source>
</reference>
<dbReference type="Proteomes" id="UP000886597">
    <property type="component" value="Unassembled WGS sequence"/>
</dbReference>
<dbReference type="SUPFAM" id="SSF55729">
    <property type="entry name" value="Acyl-CoA N-acyltransferases (Nat)"/>
    <property type="match status" value="1"/>
</dbReference>
<dbReference type="PROSITE" id="PS51186">
    <property type="entry name" value="GNAT"/>
    <property type="match status" value="1"/>
</dbReference>
<evidence type="ECO:0000313" key="4">
    <source>
        <dbReference type="Proteomes" id="UP000886597"/>
    </source>
</evidence>
<evidence type="ECO:0000313" key="2">
    <source>
        <dbReference type="EMBL" id="GEQ48541.1"/>
    </source>
</evidence>
<dbReference type="GO" id="GO:0016747">
    <property type="term" value="F:acyltransferase activity, transferring groups other than amino-acyl groups"/>
    <property type="evidence" value="ECO:0007669"/>
    <property type="project" value="InterPro"/>
</dbReference>
<dbReference type="Pfam" id="PF00583">
    <property type="entry name" value="Acetyltransf_1"/>
    <property type="match status" value="1"/>
</dbReference>